<protein>
    <recommendedName>
        <fullName evidence="4">DUF3887 domain-containing protein</fullName>
    </recommendedName>
</protein>
<feature type="chain" id="PRO_5046325259" description="DUF3887 domain-containing protein" evidence="1">
    <location>
        <begin position="23"/>
        <end position="203"/>
    </location>
</feature>
<accession>A0ABX1I3L9</accession>
<evidence type="ECO:0000256" key="1">
    <source>
        <dbReference type="SAM" id="SignalP"/>
    </source>
</evidence>
<reference evidence="2 3" key="1">
    <citation type="submission" date="2020-04" db="EMBL/GenBank/DDBJ databases">
        <title>Draft Whole-Genome sequence of Marichromatium bheemlicum DSM 18632, type strain.</title>
        <authorList>
            <person name="Kyndt J.A."/>
            <person name="Meyer T.E."/>
        </authorList>
    </citation>
    <scope>NUCLEOTIDE SEQUENCE [LARGE SCALE GENOMIC DNA]</scope>
    <source>
        <strain evidence="2 3">DSM 18632</strain>
    </source>
</reference>
<keyword evidence="3" id="KW-1185">Reference proteome</keyword>
<keyword evidence="1" id="KW-0732">Signal</keyword>
<comment type="caution">
    <text evidence="2">The sequence shown here is derived from an EMBL/GenBank/DDBJ whole genome shotgun (WGS) entry which is preliminary data.</text>
</comment>
<evidence type="ECO:0008006" key="4">
    <source>
        <dbReference type="Google" id="ProtNLM"/>
    </source>
</evidence>
<dbReference type="Proteomes" id="UP000740754">
    <property type="component" value="Unassembled WGS sequence"/>
</dbReference>
<evidence type="ECO:0000313" key="3">
    <source>
        <dbReference type="Proteomes" id="UP000740754"/>
    </source>
</evidence>
<organism evidence="2 3">
    <name type="scientific">Marichromatium bheemlicum</name>
    <dbReference type="NCBI Taxonomy" id="365339"/>
    <lineage>
        <taxon>Bacteria</taxon>
        <taxon>Pseudomonadati</taxon>
        <taxon>Pseudomonadota</taxon>
        <taxon>Gammaproteobacteria</taxon>
        <taxon>Chromatiales</taxon>
        <taxon>Chromatiaceae</taxon>
        <taxon>Marichromatium</taxon>
    </lineage>
</organism>
<proteinExistence type="predicted"/>
<sequence>MRHTSPLYVALLALGLPLSVSATEDPVIEQLEAAATAYEENSLRGAIGHLEAAIAEIQEQIGANLLKLLPEPLDGWRADEAVAESGGMASMITGTHLSRRYTREDGAEITLNLMADSPMMPMLTMALSMPMMMQGNPDLKPYALAGHRGMVEHAADSEDYEITLMVGARLVIQAQGSGLDDKGALEAYLERLDLDAIEAALGD</sequence>
<dbReference type="EMBL" id="JAAXKX010000002">
    <property type="protein sequence ID" value="NKN32075.1"/>
    <property type="molecule type" value="Genomic_DNA"/>
</dbReference>
<evidence type="ECO:0000313" key="2">
    <source>
        <dbReference type="EMBL" id="NKN32075.1"/>
    </source>
</evidence>
<dbReference type="RefSeq" id="WP_168666233.1">
    <property type="nucleotide sequence ID" value="NZ_JAAXKX010000002.1"/>
</dbReference>
<gene>
    <name evidence="2" type="ORF">HF203_02400</name>
</gene>
<name>A0ABX1I3L9_9GAMM</name>
<feature type="signal peptide" evidence="1">
    <location>
        <begin position="1"/>
        <end position="22"/>
    </location>
</feature>